<sequence>MTPRVLPFVPQTSYFQRLMRYARCFPCRIEVFIGFSLCRLHTQKKFSVNVNFLLKLKLIKIQTLTVKTMNLKMFLKLIFHESFSEHDTESEEDGYSGNEEVNNLEWFS</sequence>
<accession>A0A4Y2PAC9</accession>
<reference evidence="2 3" key="1">
    <citation type="journal article" date="2019" name="Sci. Rep.">
        <title>Orb-weaving spider Araneus ventricosus genome elucidates the spidroin gene catalogue.</title>
        <authorList>
            <person name="Kono N."/>
            <person name="Nakamura H."/>
            <person name="Ohtoshi R."/>
            <person name="Moran D.A.P."/>
            <person name="Shinohara A."/>
            <person name="Yoshida Y."/>
            <person name="Fujiwara M."/>
            <person name="Mori M."/>
            <person name="Tomita M."/>
            <person name="Arakawa K."/>
        </authorList>
    </citation>
    <scope>NUCLEOTIDE SEQUENCE [LARGE SCALE GENOMIC DNA]</scope>
</reference>
<evidence type="ECO:0000256" key="1">
    <source>
        <dbReference type="SAM" id="MobiDB-lite"/>
    </source>
</evidence>
<evidence type="ECO:0000313" key="2">
    <source>
        <dbReference type="EMBL" id="GBN48344.1"/>
    </source>
</evidence>
<protein>
    <submittedName>
        <fullName evidence="2">Uncharacterized protein</fullName>
    </submittedName>
</protein>
<name>A0A4Y2PAC9_ARAVE</name>
<keyword evidence="3" id="KW-1185">Reference proteome</keyword>
<evidence type="ECO:0000313" key="3">
    <source>
        <dbReference type="Proteomes" id="UP000499080"/>
    </source>
</evidence>
<dbReference type="EMBL" id="BGPR01010853">
    <property type="protein sequence ID" value="GBN48344.1"/>
    <property type="molecule type" value="Genomic_DNA"/>
</dbReference>
<comment type="caution">
    <text evidence="2">The sequence shown here is derived from an EMBL/GenBank/DDBJ whole genome shotgun (WGS) entry which is preliminary data.</text>
</comment>
<proteinExistence type="predicted"/>
<organism evidence="2 3">
    <name type="scientific">Araneus ventricosus</name>
    <name type="common">Orbweaver spider</name>
    <name type="synonym">Epeira ventricosa</name>
    <dbReference type="NCBI Taxonomy" id="182803"/>
    <lineage>
        <taxon>Eukaryota</taxon>
        <taxon>Metazoa</taxon>
        <taxon>Ecdysozoa</taxon>
        <taxon>Arthropoda</taxon>
        <taxon>Chelicerata</taxon>
        <taxon>Arachnida</taxon>
        <taxon>Araneae</taxon>
        <taxon>Araneomorphae</taxon>
        <taxon>Entelegynae</taxon>
        <taxon>Araneoidea</taxon>
        <taxon>Araneidae</taxon>
        <taxon>Araneus</taxon>
    </lineage>
</organism>
<gene>
    <name evidence="2" type="ORF">AVEN_259017_1</name>
</gene>
<feature type="region of interest" description="Disordered" evidence="1">
    <location>
        <begin position="86"/>
        <end position="108"/>
    </location>
</feature>
<dbReference type="AlphaFoldDB" id="A0A4Y2PAC9"/>
<dbReference type="Proteomes" id="UP000499080">
    <property type="component" value="Unassembled WGS sequence"/>
</dbReference>